<evidence type="ECO:0000256" key="2">
    <source>
        <dbReference type="PROSITE-ProRule" id="PRU00335"/>
    </source>
</evidence>
<protein>
    <submittedName>
        <fullName evidence="4">TetR family transcriptional regulator</fullName>
    </submittedName>
</protein>
<keyword evidence="5" id="KW-1185">Reference proteome</keyword>
<evidence type="ECO:0000256" key="1">
    <source>
        <dbReference type="ARBA" id="ARBA00023125"/>
    </source>
</evidence>
<dbReference type="PANTHER" id="PTHR30055">
    <property type="entry name" value="HTH-TYPE TRANSCRIPTIONAL REGULATOR RUTR"/>
    <property type="match status" value="1"/>
</dbReference>
<feature type="DNA-binding region" description="H-T-H motif" evidence="2">
    <location>
        <begin position="32"/>
        <end position="51"/>
    </location>
</feature>
<reference evidence="5" key="1">
    <citation type="submission" date="2017-08" db="EMBL/GenBank/DDBJ databases">
        <authorList>
            <person name="Varghese N."/>
            <person name="Submissions S."/>
        </authorList>
    </citation>
    <scope>NUCLEOTIDE SEQUENCE [LARGE SCALE GENOMIC DNA]</scope>
    <source>
        <strain evidence="5">DSM 23173</strain>
    </source>
</reference>
<feature type="domain" description="HTH tetR-type" evidence="3">
    <location>
        <begin position="9"/>
        <end position="69"/>
    </location>
</feature>
<gene>
    <name evidence="4" type="ORF">SAMN05878391_1384</name>
</gene>
<dbReference type="Pfam" id="PF00440">
    <property type="entry name" value="TetR_N"/>
    <property type="match status" value="1"/>
</dbReference>
<dbReference type="GO" id="GO:0000976">
    <property type="term" value="F:transcription cis-regulatory region binding"/>
    <property type="evidence" value="ECO:0007669"/>
    <property type="project" value="TreeGrafter"/>
</dbReference>
<dbReference type="InterPro" id="IPR001647">
    <property type="entry name" value="HTH_TetR"/>
</dbReference>
<keyword evidence="1 2" id="KW-0238">DNA-binding</keyword>
<sequence length="208" mass="23557">MTKQQNNREKKNRAIIEAALELFTRNSWDSVQMQDIADDAGIGIATLFRYFPKKHLIIVAVAVEILTGELDFFRDLHRRTLPGIEKIGMVFDHMNKFGDEVSLNQAKFIDIFDANIGEISDYEVTAAEYFKIRNEISDIVSVLVTEGQADGSLPGGKSVTHEIMTMINNYGLFARKLALMKSVLELETNPDGDAQLKILRGIYMERLR</sequence>
<name>A0A285UN97_9STAP</name>
<evidence type="ECO:0000259" key="3">
    <source>
        <dbReference type="PROSITE" id="PS50977"/>
    </source>
</evidence>
<dbReference type="Gene3D" id="1.10.357.10">
    <property type="entry name" value="Tetracycline Repressor, domain 2"/>
    <property type="match status" value="1"/>
</dbReference>
<dbReference type="RefSeq" id="WP_097040489.1">
    <property type="nucleotide sequence ID" value="NZ_OBQF01000003.1"/>
</dbReference>
<accession>A0A285UN97</accession>
<dbReference type="SUPFAM" id="SSF46689">
    <property type="entry name" value="Homeodomain-like"/>
    <property type="match status" value="1"/>
</dbReference>
<dbReference type="EMBL" id="OBQF01000003">
    <property type="protein sequence ID" value="SOC41701.1"/>
    <property type="molecule type" value="Genomic_DNA"/>
</dbReference>
<dbReference type="PROSITE" id="PS50977">
    <property type="entry name" value="HTH_TETR_2"/>
    <property type="match status" value="1"/>
</dbReference>
<dbReference type="PANTHER" id="PTHR30055:SF226">
    <property type="entry name" value="HTH-TYPE TRANSCRIPTIONAL REGULATOR PKSA"/>
    <property type="match status" value="1"/>
</dbReference>
<evidence type="ECO:0000313" key="4">
    <source>
        <dbReference type="EMBL" id="SOC41701.1"/>
    </source>
</evidence>
<dbReference type="Proteomes" id="UP000219412">
    <property type="component" value="Unassembled WGS sequence"/>
</dbReference>
<dbReference type="InterPro" id="IPR009057">
    <property type="entry name" value="Homeodomain-like_sf"/>
</dbReference>
<evidence type="ECO:0000313" key="5">
    <source>
        <dbReference type="Proteomes" id="UP000219412"/>
    </source>
</evidence>
<organism evidence="4 5">
    <name type="scientific">Salinicoccus kekensis</name>
    <dbReference type="NCBI Taxonomy" id="714307"/>
    <lineage>
        <taxon>Bacteria</taxon>
        <taxon>Bacillati</taxon>
        <taxon>Bacillota</taxon>
        <taxon>Bacilli</taxon>
        <taxon>Bacillales</taxon>
        <taxon>Staphylococcaceae</taxon>
        <taxon>Salinicoccus</taxon>
    </lineage>
</organism>
<proteinExistence type="predicted"/>
<dbReference type="InterPro" id="IPR050109">
    <property type="entry name" value="HTH-type_TetR-like_transc_reg"/>
</dbReference>
<dbReference type="AlphaFoldDB" id="A0A285UN97"/>
<dbReference type="PRINTS" id="PR00455">
    <property type="entry name" value="HTHTETR"/>
</dbReference>
<dbReference type="GO" id="GO:0003700">
    <property type="term" value="F:DNA-binding transcription factor activity"/>
    <property type="evidence" value="ECO:0007669"/>
    <property type="project" value="TreeGrafter"/>
</dbReference>
<dbReference type="OrthoDB" id="2388018at2"/>